<comment type="similarity">
    <text evidence="1">In the N-terminal section; belongs to the zinc metallo-hydrolase group 3 family.</text>
</comment>
<evidence type="ECO:0000256" key="1">
    <source>
        <dbReference type="ARBA" id="ARBA00007121"/>
    </source>
</evidence>
<dbReference type="SUPFAM" id="SSF56281">
    <property type="entry name" value="Metallo-hydrolase/oxidoreductase"/>
    <property type="match status" value="1"/>
</dbReference>
<proteinExistence type="inferred from homology"/>
<dbReference type="CDD" id="cd07709">
    <property type="entry name" value="flavodiiron_proteins_MBL-fold"/>
    <property type="match status" value="1"/>
</dbReference>
<dbReference type="PANTHER" id="PTHR43717">
    <property type="entry name" value="ANAEROBIC NITRIC OXIDE REDUCTASE FLAVORUBREDOXIN"/>
    <property type="match status" value="1"/>
</dbReference>
<dbReference type="Pfam" id="PF00258">
    <property type="entry name" value="Flavodoxin_1"/>
    <property type="match status" value="1"/>
</dbReference>
<reference evidence="3 4" key="1">
    <citation type="submission" date="2020-01" db="EMBL/GenBank/DDBJ databases">
        <title>Genome analysis of Anaerocolumna sp. CBA3638.</title>
        <authorList>
            <person name="Kim J."/>
            <person name="Roh S.W."/>
        </authorList>
    </citation>
    <scope>NUCLEOTIDE SEQUENCE [LARGE SCALE GENOMIC DNA]</scope>
    <source>
        <strain evidence="3 4">CBA3638</strain>
    </source>
</reference>
<dbReference type="NCBIfam" id="NF008887">
    <property type="entry name" value="PRK11921.1"/>
    <property type="match status" value="1"/>
</dbReference>
<dbReference type="SMART" id="SM00849">
    <property type="entry name" value="Lactamase_B"/>
    <property type="match status" value="1"/>
</dbReference>
<dbReference type="PANTHER" id="PTHR43717:SF1">
    <property type="entry name" value="ANAEROBIC NITRIC OXIDE REDUCTASE FLAVORUBREDOXIN"/>
    <property type="match status" value="1"/>
</dbReference>
<organism evidence="3 4">
    <name type="scientific">Anaerocolumna sedimenticola</name>
    <dbReference type="NCBI Taxonomy" id="2696063"/>
    <lineage>
        <taxon>Bacteria</taxon>
        <taxon>Bacillati</taxon>
        <taxon>Bacillota</taxon>
        <taxon>Clostridia</taxon>
        <taxon>Lachnospirales</taxon>
        <taxon>Lachnospiraceae</taxon>
        <taxon>Anaerocolumna</taxon>
    </lineage>
</organism>
<dbReference type="KEGG" id="anr:Ana3638_09460"/>
<dbReference type="PROSITE" id="PS50902">
    <property type="entry name" value="FLAVODOXIN_LIKE"/>
    <property type="match status" value="1"/>
</dbReference>
<dbReference type="Pfam" id="PF19583">
    <property type="entry name" value="ODP"/>
    <property type="match status" value="1"/>
</dbReference>
<dbReference type="GO" id="GO:0010181">
    <property type="term" value="F:FMN binding"/>
    <property type="evidence" value="ECO:0007669"/>
    <property type="project" value="InterPro"/>
</dbReference>
<dbReference type="EMBL" id="CP048000">
    <property type="protein sequence ID" value="QHQ60972.1"/>
    <property type="molecule type" value="Genomic_DNA"/>
</dbReference>
<dbReference type="SUPFAM" id="SSF52218">
    <property type="entry name" value="Flavoproteins"/>
    <property type="match status" value="1"/>
</dbReference>
<dbReference type="InterPro" id="IPR008254">
    <property type="entry name" value="Flavodoxin/NO_synth"/>
</dbReference>
<dbReference type="RefSeq" id="WP_161837800.1">
    <property type="nucleotide sequence ID" value="NZ_CP048000.1"/>
</dbReference>
<dbReference type="GO" id="GO:0009055">
    <property type="term" value="F:electron transfer activity"/>
    <property type="evidence" value="ECO:0007669"/>
    <property type="project" value="InterPro"/>
</dbReference>
<evidence type="ECO:0000313" key="3">
    <source>
        <dbReference type="EMBL" id="QHQ60972.1"/>
    </source>
</evidence>
<sequence>MMKKLTDKVTWVGKVDWELKNFHGHEYSTRKGSSYNAYLIRDKKTVLIDTVWQPYDKEFVTRLKEEIDLNEIDYIIANHGEVDHSGALPELLREIPDTPVYCTAKGAQLLKAHYHKDWNFVTVKTGETLDIGESKLIFIEAPMLHWPDTMFTYMTGENILFSNDAFGQHYATESLYNDMVDNSELYEEALKYYANILTPFSSLVTKKIDEILSFNLPVTMICPSHGIIWKKDPLQIVDQYIRWADAYQENQITIIYDTMWNATRKMAEAIADGIRQADNSVTVKLLNSAKEDKNDIITEIFRSKAILVGSPTVNNGYLHSIGGLLEMVKGLKFKKKSAAAFGSYGWSGEVVKQLTDELGKCGFKLADEGHRSLWVPDEKELANCTEYGRQFVGHIK</sequence>
<dbReference type="InterPro" id="IPR016440">
    <property type="entry name" value="Rubredoxin-O_OxRdtase"/>
</dbReference>
<name>A0A6P1TLG5_9FIRM</name>
<gene>
    <name evidence="3" type="ORF">Ana3638_09460</name>
</gene>
<dbReference type="InterPro" id="IPR029039">
    <property type="entry name" value="Flavoprotein-like_sf"/>
</dbReference>
<dbReference type="Gene3D" id="3.40.50.360">
    <property type="match status" value="1"/>
</dbReference>
<dbReference type="InterPro" id="IPR036866">
    <property type="entry name" value="RibonucZ/Hydroxyglut_hydro"/>
</dbReference>
<dbReference type="InterPro" id="IPR001279">
    <property type="entry name" value="Metallo-B-lactamas"/>
</dbReference>
<dbReference type="GO" id="GO:0016651">
    <property type="term" value="F:oxidoreductase activity, acting on NAD(P)H"/>
    <property type="evidence" value="ECO:0007669"/>
    <property type="project" value="UniProtKB-ARBA"/>
</dbReference>
<dbReference type="Proteomes" id="UP000464314">
    <property type="component" value="Chromosome"/>
</dbReference>
<dbReference type="GO" id="GO:0046872">
    <property type="term" value="F:metal ion binding"/>
    <property type="evidence" value="ECO:0007669"/>
    <property type="project" value="InterPro"/>
</dbReference>
<evidence type="ECO:0000313" key="4">
    <source>
        <dbReference type="Proteomes" id="UP000464314"/>
    </source>
</evidence>
<dbReference type="AlphaFoldDB" id="A0A6P1TLG5"/>
<dbReference type="InterPro" id="IPR045761">
    <property type="entry name" value="ODP_dom"/>
</dbReference>
<keyword evidence="4" id="KW-1185">Reference proteome</keyword>
<accession>A0A6P1TLG5</accession>
<dbReference type="Gene3D" id="3.60.15.10">
    <property type="entry name" value="Ribonuclease Z/Hydroxyacylglutathione hydrolase-like"/>
    <property type="match status" value="1"/>
</dbReference>
<protein>
    <submittedName>
        <fullName evidence="3">Anaerobic nitric oxide reductase flavorubredoxin</fullName>
    </submittedName>
</protein>
<feature type="domain" description="Flavodoxin-like" evidence="2">
    <location>
        <begin position="252"/>
        <end position="392"/>
    </location>
</feature>
<dbReference type="PIRSF" id="PIRSF005243">
    <property type="entry name" value="ROO"/>
    <property type="match status" value="1"/>
</dbReference>
<evidence type="ECO:0000259" key="2">
    <source>
        <dbReference type="PROSITE" id="PS50902"/>
    </source>
</evidence>